<feature type="transmembrane region" description="Helical" evidence="2">
    <location>
        <begin position="189"/>
        <end position="209"/>
    </location>
</feature>
<protein>
    <submittedName>
        <fullName evidence="3">Uncharacterized protein</fullName>
    </submittedName>
</protein>
<keyword evidence="2" id="KW-0472">Membrane</keyword>
<gene>
    <name evidence="3" type="ORF">PPNO1_LOCUS75</name>
</gene>
<feature type="transmembrane region" description="Helical" evidence="2">
    <location>
        <begin position="215"/>
        <end position="238"/>
    </location>
</feature>
<comment type="caution">
    <text evidence="3">The sequence shown here is derived from an EMBL/GenBank/DDBJ whole genome shotgun (WGS) entry which is preliminary data.</text>
</comment>
<dbReference type="OrthoDB" id="2281895at2759"/>
<feature type="region of interest" description="Disordered" evidence="1">
    <location>
        <begin position="257"/>
        <end position="277"/>
    </location>
</feature>
<keyword evidence="2" id="KW-0812">Transmembrane</keyword>
<keyword evidence="2" id="KW-1133">Transmembrane helix</keyword>
<evidence type="ECO:0000256" key="2">
    <source>
        <dbReference type="SAM" id="Phobius"/>
    </source>
</evidence>
<feature type="transmembrane region" description="Helical" evidence="2">
    <location>
        <begin position="89"/>
        <end position="110"/>
    </location>
</feature>
<proteinExistence type="predicted"/>
<organism evidence="3 4">
    <name type="scientific">Parascedosporium putredinis</name>
    <dbReference type="NCBI Taxonomy" id="1442378"/>
    <lineage>
        <taxon>Eukaryota</taxon>
        <taxon>Fungi</taxon>
        <taxon>Dikarya</taxon>
        <taxon>Ascomycota</taxon>
        <taxon>Pezizomycotina</taxon>
        <taxon>Sordariomycetes</taxon>
        <taxon>Hypocreomycetidae</taxon>
        <taxon>Microascales</taxon>
        <taxon>Microascaceae</taxon>
        <taxon>Parascedosporium</taxon>
    </lineage>
</organism>
<accession>A0A9P1GTH6</accession>
<dbReference type="AlphaFoldDB" id="A0A9P1GTH6"/>
<sequence>MDSWRWRPSVEKHSFRFLIIVPVVLAVATAATLFIHSDYNLAAVTSGRAFAVMAEILSFVAGLLTVYTVEGARICNAPNVLIAYPTGPLLIFNMIGGAFIWQLLIIPAFFHRARAILKARGDARRDDEAEAVRALVPPAKRFLAATISSISSSTTPDEVRSLHLESHRASLALVYAAPDDRLMMTRKTLGFIEIDIVFTGFTVLYWLLVEAGWQVVAVMLGVSVVLGPGAGICAGWVYREGSWHEIFGRGLGRHSSSLGQGAEEREGGADEQTPLLG</sequence>
<feature type="transmembrane region" description="Helical" evidence="2">
    <location>
        <begin position="49"/>
        <end position="69"/>
    </location>
</feature>
<keyword evidence="4" id="KW-1185">Reference proteome</keyword>
<dbReference type="Proteomes" id="UP000838763">
    <property type="component" value="Unassembled WGS sequence"/>
</dbReference>
<reference evidence="3" key="1">
    <citation type="submission" date="2022-11" db="EMBL/GenBank/DDBJ databases">
        <authorList>
            <person name="Scott C."/>
            <person name="Bruce N."/>
        </authorList>
    </citation>
    <scope>NUCLEOTIDE SEQUENCE</scope>
</reference>
<name>A0A9P1GTH6_9PEZI</name>
<evidence type="ECO:0000313" key="3">
    <source>
        <dbReference type="EMBL" id="CAI4210268.1"/>
    </source>
</evidence>
<evidence type="ECO:0000256" key="1">
    <source>
        <dbReference type="SAM" id="MobiDB-lite"/>
    </source>
</evidence>
<evidence type="ECO:0000313" key="4">
    <source>
        <dbReference type="Proteomes" id="UP000838763"/>
    </source>
</evidence>
<dbReference type="EMBL" id="CALLCH030000001">
    <property type="protein sequence ID" value="CAI4210268.1"/>
    <property type="molecule type" value="Genomic_DNA"/>
</dbReference>
<feature type="transmembrane region" description="Helical" evidence="2">
    <location>
        <begin position="15"/>
        <end position="37"/>
    </location>
</feature>